<dbReference type="InterPro" id="IPR046613">
    <property type="entry name" value="DUF6726"/>
</dbReference>
<name>A0A1W1E5J3_9ZZZZ</name>
<protein>
    <recommendedName>
        <fullName evidence="2">Lipoprotein</fullName>
    </recommendedName>
</protein>
<dbReference type="Pfam" id="PF20487">
    <property type="entry name" value="DUF6726"/>
    <property type="match status" value="1"/>
</dbReference>
<dbReference type="AlphaFoldDB" id="A0A1W1E5J3"/>
<evidence type="ECO:0000313" key="1">
    <source>
        <dbReference type="EMBL" id="SFV89209.1"/>
    </source>
</evidence>
<accession>A0A1W1E5J3</accession>
<reference evidence="1" key="1">
    <citation type="submission" date="2016-10" db="EMBL/GenBank/DDBJ databases">
        <authorList>
            <person name="de Groot N.N."/>
        </authorList>
    </citation>
    <scope>NUCLEOTIDE SEQUENCE</scope>
</reference>
<evidence type="ECO:0008006" key="2">
    <source>
        <dbReference type="Google" id="ProtNLM"/>
    </source>
</evidence>
<sequence>MLKLTALLLFTLTLSSCFLTKVVTVPLRVGGAVISVIPVIGDPVDSALDSVADVVDDVPI</sequence>
<organism evidence="1">
    <name type="scientific">hydrothermal vent metagenome</name>
    <dbReference type="NCBI Taxonomy" id="652676"/>
    <lineage>
        <taxon>unclassified sequences</taxon>
        <taxon>metagenomes</taxon>
        <taxon>ecological metagenomes</taxon>
    </lineage>
</organism>
<gene>
    <name evidence="1" type="ORF">MNB_SUP05-SYMBIONT-7-489</name>
</gene>
<proteinExistence type="predicted"/>
<dbReference type="PROSITE" id="PS51257">
    <property type="entry name" value="PROKAR_LIPOPROTEIN"/>
    <property type="match status" value="1"/>
</dbReference>
<dbReference type="EMBL" id="FPIA01000134">
    <property type="protein sequence ID" value="SFV89209.1"/>
    <property type="molecule type" value="Genomic_DNA"/>
</dbReference>